<evidence type="ECO:0000313" key="3">
    <source>
        <dbReference type="EMBL" id="KAG6694474.1"/>
    </source>
</evidence>
<dbReference type="AlphaFoldDB" id="A0A8T1PHA6"/>
<organism evidence="2 4">
    <name type="scientific">Carya illinoinensis</name>
    <name type="common">Pecan</name>
    <dbReference type="NCBI Taxonomy" id="32201"/>
    <lineage>
        <taxon>Eukaryota</taxon>
        <taxon>Viridiplantae</taxon>
        <taxon>Streptophyta</taxon>
        <taxon>Embryophyta</taxon>
        <taxon>Tracheophyta</taxon>
        <taxon>Spermatophyta</taxon>
        <taxon>Magnoliopsida</taxon>
        <taxon>eudicotyledons</taxon>
        <taxon>Gunneridae</taxon>
        <taxon>Pentapetalae</taxon>
        <taxon>rosids</taxon>
        <taxon>fabids</taxon>
        <taxon>Fagales</taxon>
        <taxon>Juglandaceae</taxon>
        <taxon>Carya</taxon>
    </lineage>
</organism>
<name>A0A8T1PHA6_CARIL</name>
<evidence type="ECO:0000256" key="1">
    <source>
        <dbReference type="SAM" id="MobiDB-lite"/>
    </source>
</evidence>
<comment type="caution">
    <text evidence="2">The sequence shown here is derived from an EMBL/GenBank/DDBJ whole genome shotgun (WGS) entry which is preliminary data.</text>
</comment>
<dbReference type="EMBL" id="CM031817">
    <property type="protein sequence ID" value="KAG6641104.1"/>
    <property type="molecule type" value="Genomic_DNA"/>
</dbReference>
<dbReference type="Proteomes" id="UP000811246">
    <property type="component" value="Chromosome 9"/>
</dbReference>
<dbReference type="PANTHER" id="PTHR34545">
    <property type="entry name" value="CLAVATA3/ESR (CLE)-RELATED PROTEIN 22"/>
    <property type="match status" value="1"/>
</dbReference>
<evidence type="ECO:0000313" key="4">
    <source>
        <dbReference type="Proteomes" id="UP000811609"/>
    </source>
</evidence>
<dbReference type="GO" id="GO:0048731">
    <property type="term" value="P:system development"/>
    <property type="evidence" value="ECO:0007669"/>
    <property type="project" value="InterPro"/>
</dbReference>
<keyword evidence="4" id="KW-1185">Reference proteome</keyword>
<gene>
    <name evidence="2" type="ORF">CIPAW_09G049400</name>
    <name evidence="3" type="ORF">I3842_09G049700</name>
</gene>
<dbReference type="Proteomes" id="UP000811609">
    <property type="component" value="Chromosome 9"/>
</dbReference>
<reference evidence="2" key="1">
    <citation type="submission" date="2020-12" db="EMBL/GenBank/DDBJ databases">
        <title>WGS assembly of Carya illinoinensis cv. Pawnee.</title>
        <authorList>
            <person name="Platts A."/>
            <person name="Shu S."/>
            <person name="Wright S."/>
            <person name="Barry K."/>
            <person name="Edger P."/>
            <person name="Pires J.C."/>
            <person name="Schmutz J."/>
        </authorList>
    </citation>
    <scope>NUCLEOTIDE SEQUENCE</scope>
    <source>
        <tissue evidence="2">Leaf</tissue>
    </source>
</reference>
<proteinExistence type="predicted"/>
<protein>
    <submittedName>
        <fullName evidence="2">Uncharacterized protein</fullName>
    </submittedName>
</protein>
<dbReference type="EMBL" id="CM031833">
    <property type="protein sequence ID" value="KAG6694474.1"/>
    <property type="molecule type" value="Genomic_DNA"/>
</dbReference>
<sequence length="161" mass="18237">MHFDSHPLILTWLFSSNSKVPKQNKKPKRFFQYIILGHLKVQPHLKKSAIFGQSSKRRKSKTKSALLHAMIWVLCKKRMGLRTKLACLSLLLLMLLQFEAPCFADGAGRFYRSFKGGSGSEHNSVKPHGTGFRGNADKDADEIFGADKRKVYTGPNPLHNR</sequence>
<evidence type="ECO:0000313" key="2">
    <source>
        <dbReference type="EMBL" id="KAG6641104.1"/>
    </source>
</evidence>
<feature type="region of interest" description="Disordered" evidence="1">
    <location>
        <begin position="116"/>
        <end position="138"/>
    </location>
</feature>
<reference evidence="3" key="2">
    <citation type="submission" date="2021-01" db="EMBL/GenBank/DDBJ databases">
        <authorList>
            <person name="Lovell J.T."/>
            <person name="Bentley N."/>
            <person name="Bhattarai G."/>
            <person name="Jenkins J.W."/>
            <person name="Sreedasyam A."/>
            <person name="Alarcon Y."/>
            <person name="Bock C."/>
            <person name="Boston L."/>
            <person name="Carlson J."/>
            <person name="Cervantes K."/>
            <person name="Clermont K."/>
            <person name="Krom N."/>
            <person name="Kubenka K."/>
            <person name="Mamidi S."/>
            <person name="Mattison C."/>
            <person name="Monteros M."/>
            <person name="Pisani C."/>
            <person name="Plott C."/>
            <person name="Rajasekar S."/>
            <person name="Rhein H.S."/>
            <person name="Rohla C."/>
            <person name="Song M."/>
            <person name="Hilaire R.S."/>
            <person name="Shu S."/>
            <person name="Wells L."/>
            <person name="Wang X."/>
            <person name="Webber J."/>
            <person name="Heerema R.J."/>
            <person name="Klein P."/>
            <person name="Conner P."/>
            <person name="Grauke L."/>
            <person name="Grimwood J."/>
            <person name="Schmutz J."/>
            <person name="Randall J.J."/>
        </authorList>
    </citation>
    <scope>NUCLEOTIDE SEQUENCE</scope>
    <source>
        <tissue evidence="3">Leaf</tissue>
    </source>
</reference>
<dbReference type="OrthoDB" id="1405557at2759"/>
<dbReference type="InterPro" id="IPR033249">
    <property type="entry name" value="CLE_plant"/>
</dbReference>
<dbReference type="PANTHER" id="PTHR34545:SF8">
    <property type="entry name" value="CLAVATA3_ESR (CLE)-RELATED PROTEIN 21"/>
    <property type="match status" value="1"/>
</dbReference>
<accession>A0A8T1PHA6</accession>